<dbReference type="SUPFAM" id="SSF48264">
    <property type="entry name" value="Cytochrome P450"/>
    <property type="match status" value="1"/>
</dbReference>
<evidence type="ECO:0000256" key="4">
    <source>
        <dbReference type="ARBA" id="ARBA00023002"/>
    </source>
</evidence>
<evidence type="ECO:0000256" key="7">
    <source>
        <dbReference type="RuleBase" id="RU000461"/>
    </source>
</evidence>
<dbReference type="GO" id="GO:0046872">
    <property type="term" value="F:metal ion binding"/>
    <property type="evidence" value="ECO:0007669"/>
    <property type="project" value="UniProtKB-KW"/>
</dbReference>
<keyword evidence="2 7" id="KW-0349">Heme</keyword>
<evidence type="ECO:0000256" key="3">
    <source>
        <dbReference type="ARBA" id="ARBA00022723"/>
    </source>
</evidence>
<protein>
    <submittedName>
        <fullName evidence="8">Cytochrome P450</fullName>
    </submittedName>
</protein>
<dbReference type="GO" id="GO:0004497">
    <property type="term" value="F:monooxygenase activity"/>
    <property type="evidence" value="ECO:0007669"/>
    <property type="project" value="UniProtKB-KW"/>
</dbReference>
<dbReference type="InterPro" id="IPR050196">
    <property type="entry name" value="Cytochrome_P450_Monoox"/>
</dbReference>
<comment type="caution">
    <text evidence="8">The sequence shown here is derived from an EMBL/GenBank/DDBJ whole genome shotgun (WGS) entry which is preliminary data.</text>
</comment>
<dbReference type="InterPro" id="IPR002401">
    <property type="entry name" value="Cyt_P450_E_grp-I"/>
</dbReference>
<organism evidence="8 9">
    <name type="scientific">Halospeciosus flavus</name>
    <dbReference type="NCBI Taxonomy" id="3032283"/>
    <lineage>
        <taxon>Archaea</taxon>
        <taxon>Methanobacteriati</taxon>
        <taxon>Methanobacteriota</taxon>
        <taxon>Stenosarchaea group</taxon>
        <taxon>Halobacteria</taxon>
        <taxon>Halobacteriales</taxon>
        <taxon>Halobacteriaceae</taxon>
        <taxon>Halospeciosus</taxon>
    </lineage>
</organism>
<gene>
    <name evidence="8" type="ORF">ACFQJ9_04890</name>
</gene>
<evidence type="ECO:0000256" key="5">
    <source>
        <dbReference type="ARBA" id="ARBA00023004"/>
    </source>
</evidence>
<evidence type="ECO:0000313" key="8">
    <source>
        <dbReference type="EMBL" id="MFC7198761.1"/>
    </source>
</evidence>
<keyword evidence="6 7" id="KW-0503">Monooxygenase</keyword>
<dbReference type="Gene3D" id="1.10.630.10">
    <property type="entry name" value="Cytochrome P450"/>
    <property type="match status" value="1"/>
</dbReference>
<evidence type="ECO:0000256" key="6">
    <source>
        <dbReference type="ARBA" id="ARBA00023033"/>
    </source>
</evidence>
<dbReference type="PRINTS" id="PR00463">
    <property type="entry name" value="EP450I"/>
</dbReference>
<accession>A0ABD5Z0S3</accession>
<dbReference type="PRINTS" id="PR00385">
    <property type="entry name" value="P450"/>
</dbReference>
<dbReference type="InterPro" id="IPR001128">
    <property type="entry name" value="Cyt_P450"/>
</dbReference>
<dbReference type="InterPro" id="IPR036396">
    <property type="entry name" value="Cyt_P450_sf"/>
</dbReference>
<sequence>MSDGVHHDHIPGPSGKPLVGNTVEFGSDPLSFLTRLAREYGPVARYEAGGFEFVQVSDPDLVEQVLVQRNERYEKGDRFQASLRPTLGSGLLTSEGEYWRNQRHTLEPAFYPRMLSSYAETMVDYTERLLSEWEDGETRDVHEDTMSLTVEIAAKALLDVDIRQEEGDIAEALEAVMDRSTASTRRPVQVPEWVPTPMNRRAREARETLNDVVERIVYDYRDGEPREGNDVVSLLLRASDHLGEPLSPEQIRDEVVTILLAGHETTALALTYTFHALGRNPGPERALHDEVDAVLGDRRPTQDDLDDLDYVEQTVKEGMRVYPPVWQLVREAAEPDDLDGYRIDPGTTVSMQQWVLHRDPRFYDDPETFRPERWTDDFEKSLPKFAYFPFGGGPRRCIGDRFAMLEARLVLATIAREWALRPHDDLSFSPSITLRPDGDVEMTVVRR</sequence>
<dbReference type="PROSITE" id="PS00086">
    <property type="entry name" value="CYTOCHROME_P450"/>
    <property type="match status" value="1"/>
</dbReference>
<keyword evidence="5 7" id="KW-0408">Iron</keyword>
<keyword evidence="3 7" id="KW-0479">Metal-binding</keyword>
<evidence type="ECO:0000256" key="1">
    <source>
        <dbReference type="ARBA" id="ARBA00010617"/>
    </source>
</evidence>
<dbReference type="Proteomes" id="UP001596447">
    <property type="component" value="Unassembled WGS sequence"/>
</dbReference>
<dbReference type="CDD" id="cd20620">
    <property type="entry name" value="CYP132-like"/>
    <property type="match status" value="1"/>
</dbReference>
<keyword evidence="9" id="KW-1185">Reference proteome</keyword>
<proteinExistence type="inferred from homology"/>
<comment type="similarity">
    <text evidence="1 7">Belongs to the cytochrome P450 family.</text>
</comment>
<dbReference type="Pfam" id="PF00067">
    <property type="entry name" value="p450"/>
    <property type="match status" value="1"/>
</dbReference>
<name>A0ABD5Z0S3_9EURY</name>
<dbReference type="InterPro" id="IPR017972">
    <property type="entry name" value="Cyt_P450_CS"/>
</dbReference>
<dbReference type="PANTHER" id="PTHR24291:SF50">
    <property type="entry name" value="BIFUNCTIONAL ALBAFLAVENONE MONOOXYGENASE_TERPENE SYNTHASE"/>
    <property type="match status" value="1"/>
</dbReference>
<reference evidence="8 9" key="1">
    <citation type="journal article" date="2019" name="Int. J. Syst. Evol. Microbiol.">
        <title>The Global Catalogue of Microorganisms (GCM) 10K type strain sequencing project: providing services to taxonomists for standard genome sequencing and annotation.</title>
        <authorList>
            <consortium name="The Broad Institute Genomics Platform"/>
            <consortium name="The Broad Institute Genome Sequencing Center for Infectious Disease"/>
            <person name="Wu L."/>
            <person name="Ma J."/>
        </authorList>
    </citation>
    <scope>NUCLEOTIDE SEQUENCE [LARGE SCALE GENOMIC DNA]</scope>
    <source>
        <strain evidence="8 9">XZGYJ-43</strain>
    </source>
</reference>
<keyword evidence="4 7" id="KW-0560">Oxidoreductase</keyword>
<dbReference type="RefSeq" id="WP_279528719.1">
    <property type="nucleotide sequence ID" value="NZ_CP122312.1"/>
</dbReference>
<dbReference type="PANTHER" id="PTHR24291">
    <property type="entry name" value="CYTOCHROME P450 FAMILY 4"/>
    <property type="match status" value="1"/>
</dbReference>
<dbReference type="EMBL" id="JBHTAR010000011">
    <property type="protein sequence ID" value="MFC7198761.1"/>
    <property type="molecule type" value="Genomic_DNA"/>
</dbReference>
<evidence type="ECO:0000256" key="2">
    <source>
        <dbReference type="ARBA" id="ARBA00022617"/>
    </source>
</evidence>
<dbReference type="AlphaFoldDB" id="A0ABD5Z0S3"/>
<evidence type="ECO:0000313" key="9">
    <source>
        <dbReference type="Proteomes" id="UP001596447"/>
    </source>
</evidence>